<dbReference type="PANTHER" id="PTHR34861">
    <property type="match status" value="1"/>
</dbReference>
<dbReference type="GO" id="GO:0004061">
    <property type="term" value="F:arylformamidase activity"/>
    <property type="evidence" value="ECO:0007669"/>
    <property type="project" value="InterPro"/>
</dbReference>
<keyword evidence="2" id="KW-1185">Reference proteome</keyword>
<dbReference type="PANTHER" id="PTHR34861:SF10">
    <property type="entry name" value="CYCLASE"/>
    <property type="match status" value="1"/>
</dbReference>
<dbReference type="InterPro" id="IPR007325">
    <property type="entry name" value="KFase/CYL"/>
</dbReference>
<dbReference type="Pfam" id="PF04199">
    <property type="entry name" value="Cyclase"/>
    <property type="match status" value="1"/>
</dbReference>
<dbReference type="GO" id="GO:0019441">
    <property type="term" value="P:L-tryptophan catabolic process to kynurenine"/>
    <property type="evidence" value="ECO:0007669"/>
    <property type="project" value="InterPro"/>
</dbReference>
<proteinExistence type="predicted"/>
<protein>
    <submittedName>
        <fullName evidence="1">Cyclase</fullName>
    </submittedName>
</protein>
<name>A0A6B8VUR0_9CORY</name>
<dbReference type="EMBL" id="CP046453">
    <property type="protein sequence ID" value="QGU03397.1"/>
    <property type="molecule type" value="Genomic_DNA"/>
</dbReference>
<dbReference type="AlphaFoldDB" id="A0A6B8VUR0"/>
<sequence>MPPTTTRPGKLPTYAELKQRPGPVSGTAWGVFGDDDELGTLNLLTEERVRQAASSIREGRRFSLNLALNAFDPPLIAHRANPEHKIFGLNEFHRDDSLDNLYLQASTQVDGLRHFGHPDRGFYGGRPGSEITAETPTLGIQHVAQTGIVGRGVLLDVAAYREHHGKPIDHDAGEALSVQDLERAAEWQNAVFHDGDILLLRTGWLTHVRSRGKEAEEQVRSGGLAATEEMAAWLWDHHFSVVAADNIALEAWPVGETDIETEAEKSGLLEASSHTGMLHRILIPLLGLTIGELWDLDELADACRELRRHDVFITAEPLNLTGGVGSPANVLAIL</sequence>
<dbReference type="RefSeq" id="WP_156226588.1">
    <property type="nucleotide sequence ID" value="NZ_CP046453.1"/>
</dbReference>
<dbReference type="Proteomes" id="UP000425178">
    <property type="component" value="Chromosome"/>
</dbReference>
<gene>
    <name evidence="1" type="ORF">CETAM_00520</name>
</gene>
<organism evidence="1 2">
    <name type="scientific">Corynebacterium comes</name>
    <dbReference type="NCBI Taxonomy" id="2675218"/>
    <lineage>
        <taxon>Bacteria</taxon>
        <taxon>Bacillati</taxon>
        <taxon>Actinomycetota</taxon>
        <taxon>Actinomycetes</taxon>
        <taxon>Mycobacteriales</taxon>
        <taxon>Corynebacteriaceae</taxon>
        <taxon>Corynebacterium</taxon>
    </lineage>
</organism>
<dbReference type="Gene3D" id="3.50.30.50">
    <property type="entry name" value="Putative cyclase"/>
    <property type="match status" value="1"/>
</dbReference>
<dbReference type="KEGG" id="ccoe:CETAM_00520"/>
<reference evidence="1 2" key="1">
    <citation type="journal article" date="2021" name="Int. J. Syst. Evol. Microbiol.">
        <title>Classification of three corynebacterial strains isolated from a small paddock in North Rhine-Westphalia: proposal of &lt;i&gt;Corynebacterium kalinowskii&lt;/i&gt; sp. nov., &lt;i&gt;Corynebacterium comes&lt;/i&gt; sp. nov. and &lt;i&gt;Corynebacterium occultum&lt;/i&gt; sp. nov.</title>
        <authorList>
            <person name="Schaffert L."/>
            <person name="Ruwe M."/>
            <person name="Milse J."/>
            <person name="Hanuschka K."/>
            <person name="Ortseifen V."/>
            <person name="Droste J."/>
            <person name="Brandt D."/>
            <person name="Schl L."/>
            <person name="Kutter Y."/>
            <person name="Vinke S."/>
            <person name="Vieh P."/>
            <person name="Jacob L."/>
            <person name="L N.C."/>
            <person name="Schulte-Berndt E."/>
            <person name="Hain C."/>
            <person name="Linder M."/>
            <person name="Schmidt P."/>
            <person name="Wollenschl L."/>
            <person name="Luttermann T."/>
            <person name="Thieme E."/>
            <person name="Hassa J."/>
            <person name="Haak M."/>
            <person name="Wittchen M."/>
            <person name="Mentz A."/>
            <person name="Persicke M."/>
            <person name="Busche T."/>
            <person name="R C."/>
        </authorList>
    </citation>
    <scope>NUCLEOTIDE SEQUENCE [LARGE SCALE GENOMIC DNA]</scope>
    <source>
        <strain evidence="1 2">2019</strain>
    </source>
</reference>
<dbReference type="InterPro" id="IPR037175">
    <property type="entry name" value="KFase_sf"/>
</dbReference>
<accession>A0A6B8VUR0</accession>
<evidence type="ECO:0000313" key="1">
    <source>
        <dbReference type="EMBL" id="QGU03397.1"/>
    </source>
</evidence>
<dbReference type="SUPFAM" id="SSF102198">
    <property type="entry name" value="Putative cyclase"/>
    <property type="match status" value="1"/>
</dbReference>
<evidence type="ECO:0000313" key="2">
    <source>
        <dbReference type="Proteomes" id="UP000425178"/>
    </source>
</evidence>